<sequence>MGERGCELFPRRCEQPDLKRMREEEGSVLRRLRLVDVFVEDPEETSWIASLETIERSRNRVLQWLS</sequence>
<evidence type="ECO:0000313" key="2">
    <source>
        <dbReference type="Proteomes" id="UP000026962"/>
    </source>
</evidence>
<accession>A0A0E0JID3</accession>
<dbReference type="Gramene" id="OPUNC01G14940.1">
    <property type="protein sequence ID" value="OPUNC01G14940.1"/>
    <property type="gene ID" value="OPUNC01G14940"/>
</dbReference>
<dbReference type="Proteomes" id="UP000026962">
    <property type="component" value="Chromosome 1"/>
</dbReference>
<keyword evidence="2" id="KW-1185">Reference proteome</keyword>
<name>A0A0E0JID3_ORYPU</name>
<organism evidence="1">
    <name type="scientific">Oryza punctata</name>
    <name type="common">Red rice</name>
    <dbReference type="NCBI Taxonomy" id="4537"/>
    <lineage>
        <taxon>Eukaryota</taxon>
        <taxon>Viridiplantae</taxon>
        <taxon>Streptophyta</taxon>
        <taxon>Embryophyta</taxon>
        <taxon>Tracheophyta</taxon>
        <taxon>Spermatophyta</taxon>
        <taxon>Magnoliopsida</taxon>
        <taxon>Liliopsida</taxon>
        <taxon>Poales</taxon>
        <taxon>Poaceae</taxon>
        <taxon>BOP clade</taxon>
        <taxon>Oryzoideae</taxon>
        <taxon>Oryzeae</taxon>
        <taxon>Oryzinae</taxon>
        <taxon>Oryza</taxon>
    </lineage>
</organism>
<dbReference type="HOGENOM" id="CLU_2835599_0_0_1"/>
<proteinExistence type="predicted"/>
<reference evidence="1" key="1">
    <citation type="submission" date="2015-04" db="UniProtKB">
        <authorList>
            <consortium name="EnsemblPlants"/>
        </authorList>
    </citation>
    <scope>IDENTIFICATION</scope>
</reference>
<evidence type="ECO:0000313" key="1">
    <source>
        <dbReference type="EnsemblPlants" id="OPUNC01G14940.1"/>
    </source>
</evidence>
<dbReference type="AlphaFoldDB" id="A0A0E0JID3"/>
<protein>
    <submittedName>
        <fullName evidence="1">Uncharacterized protein</fullName>
    </submittedName>
</protein>
<reference evidence="1" key="2">
    <citation type="submission" date="2018-05" db="EMBL/GenBank/DDBJ databases">
        <title>OpunRS2 (Oryza punctata Reference Sequence Version 2).</title>
        <authorList>
            <person name="Zhang J."/>
            <person name="Kudrna D."/>
            <person name="Lee S."/>
            <person name="Talag J."/>
            <person name="Welchert J."/>
            <person name="Wing R.A."/>
        </authorList>
    </citation>
    <scope>NUCLEOTIDE SEQUENCE [LARGE SCALE GENOMIC DNA]</scope>
</reference>
<dbReference type="EnsemblPlants" id="OPUNC01G14940.1">
    <property type="protein sequence ID" value="OPUNC01G14940.1"/>
    <property type="gene ID" value="OPUNC01G14940"/>
</dbReference>